<dbReference type="AlphaFoldDB" id="A0A0V0S0R8"/>
<accession>A0A0V0S0R8</accession>
<dbReference type="Proteomes" id="UP000054630">
    <property type="component" value="Unassembled WGS sequence"/>
</dbReference>
<proteinExistence type="predicted"/>
<keyword evidence="2" id="KW-1185">Reference proteome</keyword>
<gene>
    <name evidence="1" type="ORF">T07_9950</name>
</gene>
<name>A0A0V0S0R8_9BILA</name>
<evidence type="ECO:0000313" key="1">
    <source>
        <dbReference type="EMBL" id="KRX20258.1"/>
    </source>
</evidence>
<dbReference type="EMBL" id="JYDL01000051">
    <property type="protein sequence ID" value="KRX20258.1"/>
    <property type="molecule type" value="Genomic_DNA"/>
</dbReference>
<evidence type="ECO:0000313" key="2">
    <source>
        <dbReference type="Proteomes" id="UP000054630"/>
    </source>
</evidence>
<protein>
    <submittedName>
        <fullName evidence="1">Uncharacterized protein</fullName>
    </submittedName>
</protein>
<organism evidence="1 2">
    <name type="scientific">Trichinella nelsoni</name>
    <dbReference type="NCBI Taxonomy" id="6336"/>
    <lineage>
        <taxon>Eukaryota</taxon>
        <taxon>Metazoa</taxon>
        <taxon>Ecdysozoa</taxon>
        <taxon>Nematoda</taxon>
        <taxon>Enoplea</taxon>
        <taxon>Dorylaimia</taxon>
        <taxon>Trichinellida</taxon>
        <taxon>Trichinellidae</taxon>
        <taxon>Trichinella</taxon>
    </lineage>
</organism>
<reference evidence="1 2" key="1">
    <citation type="submission" date="2015-01" db="EMBL/GenBank/DDBJ databases">
        <title>Evolution of Trichinella species and genotypes.</title>
        <authorList>
            <person name="Korhonen P.K."/>
            <person name="Edoardo P."/>
            <person name="Giuseppe L.R."/>
            <person name="Gasser R.B."/>
        </authorList>
    </citation>
    <scope>NUCLEOTIDE SEQUENCE [LARGE SCALE GENOMIC DNA]</scope>
    <source>
        <strain evidence="1">ISS37</strain>
    </source>
</reference>
<sequence>MKSINLQIAEAVAAQWFSFTEINAVDLFQTMKIHKLNVHTGDISNYWLPLGLLFQFFHTMQYERSHGIMSPTSFSACDS</sequence>
<comment type="caution">
    <text evidence="1">The sequence shown here is derived from an EMBL/GenBank/DDBJ whole genome shotgun (WGS) entry which is preliminary data.</text>
</comment>